<dbReference type="EMBL" id="AMFJ01028789">
    <property type="protein sequence ID" value="EKD44645.1"/>
    <property type="molecule type" value="Genomic_DNA"/>
</dbReference>
<gene>
    <name evidence="3" type="ORF">ACD_71C00058G0001</name>
</gene>
<keyword evidence="2" id="KW-1133">Transmembrane helix</keyword>
<evidence type="ECO:0000256" key="2">
    <source>
        <dbReference type="SAM" id="Phobius"/>
    </source>
</evidence>
<keyword evidence="2" id="KW-0472">Membrane</keyword>
<sequence>DAIRAFFTRTTAAIGTDEGKKIQAQADAEWLLWTSVMAVIFGLAFSFNLFFLLFAAVFFIISSFAIGSFFPILAFLIGAVVTTFVGFQFFSPKFPKTFWEMPKNNGDGSGGSSWGWGGGGGGGFSGGGGSSWGGGAGD</sequence>
<evidence type="ECO:0000313" key="3">
    <source>
        <dbReference type="EMBL" id="EKD44645.1"/>
    </source>
</evidence>
<feature type="transmembrane region" description="Helical" evidence="2">
    <location>
        <begin position="30"/>
        <end position="62"/>
    </location>
</feature>
<keyword evidence="2" id="KW-0812">Transmembrane</keyword>
<accession>K1YP19</accession>
<name>K1YP19_9BACT</name>
<evidence type="ECO:0000256" key="1">
    <source>
        <dbReference type="SAM" id="MobiDB-lite"/>
    </source>
</evidence>
<organism evidence="3">
    <name type="scientific">uncultured bacterium</name>
    <name type="common">gcode 4</name>
    <dbReference type="NCBI Taxonomy" id="1234023"/>
    <lineage>
        <taxon>Bacteria</taxon>
        <taxon>environmental samples</taxon>
    </lineage>
</organism>
<dbReference type="AlphaFoldDB" id="K1YP19"/>
<feature type="region of interest" description="Disordered" evidence="1">
    <location>
        <begin position="118"/>
        <end position="138"/>
    </location>
</feature>
<proteinExistence type="predicted"/>
<feature type="non-terminal residue" evidence="3">
    <location>
        <position position="1"/>
    </location>
</feature>
<feature type="transmembrane region" description="Helical" evidence="2">
    <location>
        <begin position="68"/>
        <end position="90"/>
    </location>
</feature>
<reference evidence="3" key="1">
    <citation type="journal article" date="2012" name="Science">
        <title>Fermentation, hydrogen, and sulfur metabolism in multiple uncultivated bacterial phyla.</title>
        <authorList>
            <person name="Wrighton K.C."/>
            <person name="Thomas B.C."/>
            <person name="Sharon I."/>
            <person name="Miller C.S."/>
            <person name="Castelle C.J."/>
            <person name="VerBerkmoes N.C."/>
            <person name="Wilkins M.J."/>
            <person name="Hettich R.L."/>
            <person name="Lipton M.S."/>
            <person name="Williams K.H."/>
            <person name="Long P.E."/>
            <person name="Banfield J.F."/>
        </authorList>
    </citation>
    <scope>NUCLEOTIDE SEQUENCE [LARGE SCALE GENOMIC DNA]</scope>
</reference>
<comment type="caution">
    <text evidence="3">The sequence shown here is derived from an EMBL/GenBank/DDBJ whole genome shotgun (WGS) entry which is preliminary data.</text>
</comment>
<protein>
    <submittedName>
        <fullName evidence="3">Uncharacterized protein</fullName>
    </submittedName>
</protein>